<dbReference type="GO" id="GO:0020037">
    <property type="term" value="F:heme binding"/>
    <property type="evidence" value="ECO:0007669"/>
    <property type="project" value="InterPro"/>
</dbReference>
<dbReference type="PANTHER" id="PTHR46696">
    <property type="entry name" value="P450, PUTATIVE (EUROFUNG)-RELATED"/>
    <property type="match status" value="1"/>
</dbReference>
<keyword evidence="4 7" id="KW-0560">Oxidoreductase</keyword>
<evidence type="ECO:0000256" key="6">
    <source>
        <dbReference type="ARBA" id="ARBA00023033"/>
    </source>
</evidence>
<keyword evidence="2 7" id="KW-0349">Heme</keyword>
<dbReference type="Proteomes" id="UP000588098">
    <property type="component" value="Unassembled WGS sequence"/>
</dbReference>
<dbReference type="CDD" id="cd11030">
    <property type="entry name" value="CYP105-like"/>
    <property type="match status" value="1"/>
</dbReference>
<dbReference type="PRINTS" id="PR00359">
    <property type="entry name" value="BP450"/>
</dbReference>
<protein>
    <submittedName>
        <fullName evidence="9">Cytochrome P450</fullName>
    </submittedName>
</protein>
<dbReference type="PRINTS" id="PR00385">
    <property type="entry name" value="P450"/>
</dbReference>
<dbReference type="PANTHER" id="PTHR46696:SF6">
    <property type="entry name" value="P450, PUTATIVE (EUROFUNG)-RELATED"/>
    <property type="match status" value="1"/>
</dbReference>
<evidence type="ECO:0000256" key="4">
    <source>
        <dbReference type="ARBA" id="ARBA00023002"/>
    </source>
</evidence>
<evidence type="ECO:0000256" key="2">
    <source>
        <dbReference type="ARBA" id="ARBA00022617"/>
    </source>
</evidence>
<feature type="region of interest" description="Disordered" evidence="8">
    <location>
        <begin position="73"/>
        <end position="93"/>
    </location>
</feature>
<accession>A0A7W9QDK4</accession>
<gene>
    <name evidence="9" type="ORF">FHS42_004106</name>
</gene>
<comment type="similarity">
    <text evidence="1 7">Belongs to the cytochrome P450 family.</text>
</comment>
<dbReference type="Gene3D" id="1.10.630.10">
    <property type="entry name" value="Cytochrome P450"/>
    <property type="match status" value="1"/>
</dbReference>
<dbReference type="GO" id="GO:0005506">
    <property type="term" value="F:iron ion binding"/>
    <property type="evidence" value="ECO:0007669"/>
    <property type="project" value="InterPro"/>
</dbReference>
<dbReference type="SUPFAM" id="SSF48264">
    <property type="entry name" value="Cytochrome P450"/>
    <property type="match status" value="1"/>
</dbReference>
<proteinExistence type="inferred from homology"/>
<keyword evidence="10" id="KW-1185">Reference proteome</keyword>
<dbReference type="InterPro" id="IPR017972">
    <property type="entry name" value="Cyt_P450_CS"/>
</dbReference>
<dbReference type="AlphaFoldDB" id="A0A7W9QDK4"/>
<dbReference type="PROSITE" id="PS00086">
    <property type="entry name" value="CYTOCHROME_P450"/>
    <property type="match status" value="1"/>
</dbReference>
<dbReference type="InterPro" id="IPR001128">
    <property type="entry name" value="Cyt_P450"/>
</dbReference>
<evidence type="ECO:0000256" key="8">
    <source>
        <dbReference type="SAM" id="MobiDB-lite"/>
    </source>
</evidence>
<reference evidence="9 10" key="1">
    <citation type="submission" date="2020-08" db="EMBL/GenBank/DDBJ databases">
        <title>Genomic Encyclopedia of Type Strains, Phase III (KMG-III): the genomes of soil and plant-associated and newly described type strains.</title>
        <authorList>
            <person name="Whitman W."/>
        </authorList>
    </citation>
    <scope>NUCLEOTIDE SEQUENCE [LARGE SCALE GENOMIC DNA]</scope>
    <source>
        <strain evidence="9 10">CECT 8305</strain>
    </source>
</reference>
<dbReference type="GO" id="GO:0016705">
    <property type="term" value="F:oxidoreductase activity, acting on paired donors, with incorporation or reduction of molecular oxygen"/>
    <property type="evidence" value="ECO:0007669"/>
    <property type="project" value="InterPro"/>
</dbReference>
<evidence type="ECO:0000313" key="10">
    <source>
        <dbReference type="Proteomes" id="UP000588098"/>
    </source>
</evidence>
<dbReference type="InterPro" id="IPR036396">
    <property type="entry name" value="Cyt_P450_sf"/>
</dbReference>
<keyword evidence="6 7" id="KW-0503">Monooxygenase</keyword>
<keyword evidence="5 7" id="KW-0408">Iron</keyword>
<evidence type="ECO:0000256" key="3">
    <source>
        <dbReference type="ARBA" id="ARBA00022723"/>
    </source>
</evidence>
<name>A0A7W9QDK4_9ACTN</name>
<keyword evidence="3 7" id="KW-0479">Metal-binding</keyword>
<sequence length="420" mass="46278">MDQHTDRTGTRELMELPLPRPRECPFGPSPDYARLRIEAPVVEVRCPTGMRAWLVSRYADVREVLGDSERFSSRTGQVPHMMGHADPARPVRPGEFTRMDGAEYQRFRRHISPEVGTPKRLAELRPRIEAIVEERIDALAAAGRTADFYGDFTVPVTTAAISGVVGVPYADRHLFHDAAAAVFSDVSSEPEMAAAMQPLHAYLYQLVRARQENPQDDGVSRIIVRSQESNEPFSEMELVSMCAVMLVAGFDTTATALAHGLFALLAHREQYTRLRTDPSLIPGAVEEIVRCFGGAAGIARQVTRDTEIGGTPVSEGDYVVVAIQAADRDPEAFDEPDRIDVGRRMSGHLGFGYGTHQCFGQQTARLELTVVLEKLTQRIPSLRLASAVEDVPFKTHTPVIGPAAVPVTWDEIVPSEKGQR</sequence>
<dbReference type="FunFam" id="1.10.630.10:FF:000018">
    <property type="entry name" value="Cytochrome P450 monooxygenase"/>
    <property type="match status" value="1"/>
</dbReference>
<evidence type="ECO:0000313" key="9">
    <source>
        <dbReference type="EMBL" id="MBB5937027.1"/>
    </source>
</evidence>
<evidence type="ECO:0000256" key="7">
    <source>
        <dbReference type="RuleBase" id="RU000461"/>
    </source>
</evidence>
<dbReference type="GO" id="GO:0004497">
    <property type="term" value="F:monooxygenase activity"/>
    <property type="evidence" value="ECO:0007669"/>
    <property type="project" value="UniProtKB-KW"/>
</dbReference>
<evidence type="ECO:0000256" key="1">
    <source>
        <dbReference type="ARBA" id="ARBA00010617"/>
    </source>
</evidence>
<dbReference type="RefSeq" id="WP_184573682.1">
    <property type="nucleotide sequence ID" value="NZ_JACHJL010000010.1"/>
</dbReference>
<organism evidence="9 10">
    <name type="scientific">Streptomyces zagrosensis</name>
    <dbReference type="NCBI Taxonomy" id="1042984"/>
    <lineage>
        <taxon>Bacteria</taxon>
        <taxon>Bacillati</taxon>
        <taxon>Actinomycetota</taxon>
        <taxon>Actinomycetes</taxon>
        <taxon>Kitasatosporales</taxon>
        <taxon>Streptomycetaceae</taxon>
        <taxon>Streptomyces</taxon>
    </lineage>
</organism>
<dbReference type="EMBL" id="JACHJL010000010">
    <property type="protein sequence ID" value="MBB5937027.1"/>
    <property type="molecule type" value="Genomic_DNA"/>
</dbReference>
<evidence type="ECO:0000256" key="5">
    <source>
        <dbReference type="ARBA" id="ARBA00023004"/>
    </source>
</evidence>
<dbReference type="Pfam" id="PF00067">
    <property type="entry name" value="p450"/>
    <property type="match status" value="1"/>
</dbReference>
<dbReference type="InterPro" id="IPR002397">
    <property type="entry name" value="Cyt_P450_B"/>
</dbReference>
<comment type="caution">
    <text evidence="9">The sequence shown here is derived from an EMBL/GenBank/DDBJ whole genome shotgun (WGS) entry which is preliminary data.</text>
</comment>